<sequence length="1053" mass="116445">MAAMNPVWEQQFGKLVALEGNQDTVATQLRLLPPSPKILVLPPLSDNLSQNVEKQSFDARAFIRHVYSTFTERTETARSFLMSSSSTHPRLVFMNGGSVCARTTCITAIRDNLTNGSIEEAETIFNGIVEDGVAGLMKHVKLEIEEVQTEAGNNGDKEEEVEVVETVEDPVTRAMKAADSLDRETAVLQSENDTVENDDYQGDQRFSEVYTKHVAQSTQDTPEAMDSPRCDQGEVSEIKTRTHPSEVPGDDIVTTVVTMQTPHTDSTGQTPLGLDTFLETPSTAWPESAVDLNQQTNINDDDEYDEEAIFPTDPNFVCRSPTPGVIYGEACIVDVQTVSPIYQVKGIRRVKSAEIDYQVRPGSLGQTSKIPQPLRQTASAFNLNARRASADPTSKESPREFQTLPRATFVRASQTTIRRSPTTGRPISSSSQATYKTAPPRIYVDRGTDADEIIIAYTPEQPFEPVFPVVEDLVIHFDDYESKEIFESVVRSYKNGSYPVFPSPPESVIETPASPSRTITSEEHDEDLLRHSSHCTAETDDFGHERLHAFDPCRSDDPFVKRQWPQEEKLQRMDSKMPMHEPPTPSMTPPPSMNKVAERFVTLSLVDSDNVISLQNSFRELLGNHFPTGENGFSQNYYSSTPEMERLWKPVLRNDQNSSGRIEGRNVDQIIALGSDAGVKSDFFNQVSGQLEKLGTKRDGVNKSAKVNVGYLIANVMQSFSCLPLTTQSTFNPLSNPALLATLLVPQLESYLASNNSTRLLILQFSSTHLATVLALRRLLGEDLFKIAGILDSLASDPPSILSSPRRSLNANPLSNDAVSSRAHSRPPLSHTRGESERSLERQVRPRPSIAASLAGSTRSSIALPKADIASASFSKADYLIPSIATDTEITTFLSGIWTSLMEQSPFYTPEPEPEPVIVEKIVEKVVEKILPRKQARLPTSSFRHAGHQSKISRLTGSIKHGYSPSSEKSKHGYAPSIASTVKTTKTTASEKSRRDNLAWENFYIAEEDSDDDAYDRMILGRGFAKIRPETPKPVGQAPIRPKKKALKWLGLA</sequence>
<accession>A0A8T9CFZ5</accession>
<gene>
    <name evidence="2" type="ORF">LSUE1_G003726</name>
</gene>
<dbReference type="OrthoDB" id="5401106at2759"/>
<comment type="caution">
    <text evidence="2">The sequence shown here is derived from an EMBL/GenBank/DDBJ whole genome shotgun (WGS) entry which is preliminary data.</text>
</comment>
<proteinExistence type="predicted"/>
<feature type="region of interest" description="Disordered" evidence="1">
    <location>
        <begin position="802"/>
        <end position="850"/>
    </location>
</feature>
<evidence type="ECO:0000313" key="2">
    <source>
        <dbReference type="EMBL" id="TVY84136.1"/>
    </source>
</evidence>
<evidence type="ECO:0008006" key="4">
    <source>
        <dbReference type="Google" id="ProtNLM"/>
    </source>
</evidence>
<protein>
    <recommendedName>
        <fullName evidence="4">Gastric mucin-like protein</fullName>
    </recommendedName>
</protein>
<feature type="compositionally biased region" description="Basic and acidic residues" evidence="1">
    <location>
        <begin position="566"/>
        <end position="579"/>
    </location>
</feature>
<feature type="region of interest" description="Disordered" evidence="1">
    <location>
        <begin position="958"/>
        <end position="990"/>
    </location>
</feature>
<dbReference type="AlphaFoldDB" id="A0A8T9CFZ5"/>
<feature type="compositionally biased region" description="Polar residues" evidence="1">
    <location>
        <begin position="810"/>
        <end position="819"/>
    </location>
</feature>
<feature type="region of interest" description="Disordered" evidence="1">
    <location>
        <begin position="415"/>
        <end position="436"/>
    </location>
</feature>
<evidence type="ECO:0000313" key="3">
    <source>
        <dbReference type="Proteomes" id="UP000469558"/>
    </source>
</evidence>
<feature type="compositionally biased region" description="Polar residues" evidence="1">
    <location>
        <begin position="415"/>
        <end position="435"/>
    </location>
</feature>
<dbReference type="EMBL" id="QGMK01000113">
    <property type="protein sequence ID" value="TVY84136.1"/>
    <property type="molecule type" value="Genomic_DNA"/>
</dbReference>
<feature type="compositionally biased region" description="Basic and acidic residues" evidence="1">
    <location>
        <begin position="832"/>
        <end position="844"/>
    </location>
</feature>
<keyword evidence="3" id="KW-1185">Reference proteome</keyword>
<feature type="region of interest" description="Disordered" evidence="1">
    <location>
        <begin position="566"/>
        <end position="591"/>
    </location>
</feature>
<name>A0A8T9CFZ5_9HELO</name>
<feature type="compositionally biased region" description="Pro residues" evidence="1">
    <location>
        <begin position="580"/>
        <end position="591"/>
    </location>
</feature>
<evidence type="ECO:0000256" key="1">
    <source>
        <dbReference type="SAM" id="MobiDB-lite"/>
    </source>
</evidence>
<dbReference type="Proteomes" id="UP000469558">
    <property type="component" value="Unassembled WGS sequence"/>
</dbReference>
<reference evidence="2 3" key="1">
    <citation type="submission" date="2018-05" db="EMBL/GenBank/DDBJ databases">
        <title>Genome sequencing and assembly of the regulated plant pathogen Lachnellula willkommii and related sister species for the development of diagnostic species identification markers.</title>
        <authorList>
            <person name="Giroux E."/>
            <person name="Bilodeau G."/>
        </authorList>
    </citation>
    <scope>NUCLEOTIDE SEQUENCE [LARGE SCALE GENOMIC DNA]</scope>
    <source>
        <strain evidence="2 3">CBS 268.59</strain>
    </source>
</reference>
<organism evidence="2 3">
    <name type="scientific">Lachnellula suecica</name>
    <dbReference type="NCBI Taxonomy" id="602035"/>
    <lineage>
        <taxon>Eukaryota</taxon>
        <taxon>Fungi</taxon>
        <taxon>Dikarya</taxon>
        <taxon>Ascomycota</taxon>
        <taxon>Pezizomycotina</taxon>
        <taxon>Leotiomycetes</taxon>
        <taxon>Helotiales</taxon>
        <taxon>Lachnaceae</taxon>
        <taxon>Lachnellula</taxon>
    </lineage>
</organism>